<reference evidence="1" key="1">
    <citation type="submission" date="2018-02" db="EMBL/GenBank/DDBJ databases">
        <title>Rhizophora mucronata_Transcriptome.</title>
        <authorList>
            <person name="Meera S.P."/>
            <person name="Sreeshan A."/>
            <person name="Augustine A."/>
        </authorList>
    </citation>
    <scope>NUCLEOTIDE SEQUENCE</scope>
    <source>
        <tissue evidence="1">Leaf</tissue>
    </source>
</reference>
<proteinExistence type="predicted"/>
<dbReference type="AlphaFoldDB" id="A0A2P2QSF1"/>
<accession>A0A2P2QSF1</accession>
<evidence type="ECO:0000313" key="1">
    <source>
        <dbReference type="EMBL" id="MBX69923.1"/>
    </source>
</evidence>
<sequence>MLDWLSERSVVLVGVTLKNINWLTALIIHRWFNHHAGQ</sequence>
<protein>
    <submittedName>
        <fullName evidence="1">Uncharacterized protein</fullName>
    </submittedName>
</protein>
<name>A0A2P2QSF1_RHIMU</name>
<organism evidence="1">
    <name type="scientific">Rhizophora mucronata</name>
    <name type="common">Asiatic mangrove</name>
    <dbReference type="NCBI Taxonomy" id="61149"/>
    <lineage>
        <taxon>Eukaryota</taxon>
        <taxon>Viridiplantae</taxon>
        <taxon>Streptophyta</taxon>
        <taxon>Embryophyta</taxon>
        <taxon>Tracheophyta</taxon>
        <taxon>Spermatophyta</taxon>
        <taxon>Magnoliopsida</taxon>
        <taxon>eudicotyledons</taxon>
        <taxon>Gunneridae</taxon>
        <taxon>Pentapetalae</taxon>
        <taxon>rosids</taxon>
        <taxon>fabids</taxon>
        <taxon>Malpighiales</taxon>
        <taxon>Rhizophoraceae</taxon>
        <taxon>Rhizophora</taxon>
    </lineage>
</organism>
<dbReference type="EMBL" id="GGEC01089439">
    <property type="protein sequence ID" value="MBX69923.1"/>
    <property type="molecule type" value="Transcribed_RNA"/>
</dbReference>